<protein>
    <recommendedName>
        <fullName evidence="3">PA domain-containing protein</fullName>
    </recommendedName>
</protein>
<evidence type="ECO:0000313" key="4">
    <source>
        <dbReference type="EMBL" id="ELT91813.1"/>
    </source>
</evidence>
<gene>
    <name evidence="4" type="ORF">CAPTEDRAFT_229288</name>
</gene>
<keyword evidence="2" id="KW-0812">Transmembrane</keyword>
<feature type="domain" description="PA" evidence="3">
    <location>
        <begin position="88"/>
        <end position="174"/>
    </location>
</feature>
<sequence>MSPSDYQCSCNQRSPRPTSWKLQLAIMACVWNVLSCKGVAPPLPTKSVNIFSAVINVVYKPPQSENLAFDGKVDGRYGLASRVEAEQGKVVHLLNELGHNTGCTPPVNIPLNGQWIALVQRGGCRFSDKIHNAARLSNASAVVVYNDRDEDDLITMHHEVDGIVSVFIQKNAGVHIAGLVDKGNDVYMNISVGFVTMYEERQASAVQVGSGSSNTPVLVLSLCIIVILILGLVLLLVYGIRRSRSRQNSGGQSRSRAPSGTITPRAHAPRHVVFLTREPFSVRAGLLEDIAEQCETISEDTNPAA</sequence>
<evidence type="ECO:0000313" key="5">
    <source>
        <dbReference type="EnsemblMetazoa" id="CapteP229288"/>
    </source>
</evidence>
<evidence type="ECO:0000256" key="2">
    <source>
        <dbReference type="SAM" id="Phobius"/>
    </source>
</evidence>
<feature type="compositionally biased region" description="Low complexity" evidence="1">
    <location>
        <begin position="246"/>
        <end position="256"/>
    </location>
</feature>
<keyword evidence="2" id="KW-0472">Membrane</keyword>
<dbReference type="EMBL" id="KB310334">
    <property type="protein sequence ID" value="ELT91813.1"/>
    <property type="molecule type" value="Genomic_DNA"/>
</dbReference>
<keyword evidence="6" id="KW-1185">Reference proteome</keyword>
<dbReference type="STRING" id="283909.R7TDL6"/>
<proteinExistence type="predicted"/>
<keyword evidence="2" id="KW-1133">Transmembrane helix</keyword>
<dbReference type="Proteomes" id="UP000014760">
    <property type="component" value="Unassembled WGS sequence"/>
</dbReference>
<dbReference type="Gene3D" id="3.50.30.30">
    <property type="match status" value="1"/>
</dbReference>
<dbReference type="HOGENOM" id="CLU_912894_0_0_1"/>
<feature type="transmembrane region" description="Helical" evidence="2">
    <location>
        <begin position="217"/>
        <end position="240"/>
    </location>
</feature>
<reference evidence="4 6" key="2">
    <citation type="journal article" date="2013" name="Nature">
        <title>Insights into bilaterian evolution from three spiralian genomes.</title>
        <authorList>
            <person name="Simakov O."/>
            <person name="Marletaz F."/>
            <person name="Cho S.J."/>
            <person name="Edsinger-Gonzales E."/>
            <person name="Havlak P."/>
            <person name="Hellsten U."/>
            <person name="Kuo D.H."/>
            <person name="Larsson T."/>
            <person name="Lv J."/>
            <person name="Arendt D."/>
            <person name="Savage R."/>
            <person name="Osoegawa K."/>
            <person name="de Jong P."/>
            <person name="Grimwood J."/>
            <person name="Chapman J.A."/>
            <person name="Shapiro H."/>
            <person name="Aerts A."/>
            <person name="Otillar R.P."/>
            <person name="Terry A.Y."/>
            <person name="Boore J.L."/>
            <person name="Grigoriev I.V."/>
            <person name="Lindberg D.R."/>
            <person name="Seaver E.C."/>
            <person name="Weisblat D.A."/>
            <person name="Putnam N.H."/>
            <person name="Rokhsar D.S."/>
        </authorList>
    </citation>
    <scope>NUCLEOTIDE SEQUENCE</scope>
    <source>
        <strain evidence="4 6">I ESC-2004</strain>
    </source>
</reference>
<dbReference type="AlphaFoldDB" id="R7TDL6"/>
<dbReference type="InterPro" id="IPR003137">
    <property type="entry name" value="PA_domain"/>
</dbReference>
<reference evidence="5" key="3">
    <citation type="submission" date="2015-06" db="UniProtKB">
        <authorList>
            <consortium name="EnsemblMetazoa"/>
        </authorList>
    </citation>
    <scope>IDENTIFICATION</scope>
</reference>
<reference evidence="6" key="1">
    <citation type="submission" date="2012-12" db="EMBL/GenBank/DDBJ databases">
        <authorList>
            <person name="Hellsten U."/>
            <person name="Grimwood J."/>
            <person name="Chapman J.A."/>
            <person name="Shapiro H."/>
            <person name="Aerts A."/>
            <person name="Otillar R.P."/>
            <person name="Terry A.Y."/>
            <person name="Boore J.L."/>
            <person name="Simakov O."/>
            <person name="Marletaz F."/>
            <person name="Cho S.-J."/>
            <person name="Edsinger-Gonzales E."/>
            <person name="Havlak P."/>
            <person name="Kuo D.-H."/>
            <person name="Larsson T."/>
            <person name="Lv J."/>
            <person name="Arendt D."/>
            <person name="Savage R."/>
            <person name="Osoegawa K."/>
            <person name="de Jong P."/>
            <person name="Lindberg D.R."/>
            <person name="Seaver E.C."/>
            <person name="Weisblat D.A."/>
            <person name="Putnam N.H."/>
            <person name="Grigoriev I.V."/>
            <person name="Rokhsar D.S."/>
        </authorList>
    </citation>
    <scope>NUCLEOTIDE SEQUENCE</scope>
    <source>
        <strain evidence="6">I ESC-2004</strain>
    </source>
</reference>
<accession>R7TDL6</accession>
<dbReference type="OrthoDB" id="9984778at2759"/>
<organism evidence="4">
    <name type="scientific">Capitella teleta</name>
    <name type="common">Polychaete worm</name>
    <dbReference type="NCBI Taxonomy" id="283909"/>
    <lineage>
        <taxon>Eukaryota</taxon>
        <taxon>Metazoa</taxon>
        <taxon>Spiralia</taxon>
        <taxon>Lophotrochozoa</taxon>
        <taxon>Annelida</taxon>
        <taxon>Polychaeta</taxon>
        <taxon>Sedentaria</taxon>
        <taxon>Scolecida</taxon>
        <taxon>Capitellidae</taxon>
        <taxon>Capitella</taxon>
    </lineage>
</organism>
<dbReference type="OMA" id="WIALITH"/>
<feature type="region of interest" description="Disordered" evidence="1">
    <location>
        <begin position="245"/>
        <end position="264"/>
    </location>
</feature>
<dbReference type="SUPFAM" id="SSF52025">
    <property type="entry name" value="PA domain"/>
    <property type="match status" value="1"/>
</dbReference>
<evidence type="ECO:0000259" key="3">
    <source>
        <dbReference type="Pfam" id="PF02225"/>
    </source>
</evidence>
<name>R7TDL6_CAPTE</name>
<dbReference type="Pfam" id="PF02225">
    <property type="entry name" value="PA"/>
    <property type="match status" value="1"/>
</dbReference>
<dbReference type="InterPro" id="IPR046450">
    <property type="entry name" value="PA_dom_sf"/>
</dbReference>
<dbReference type="EnsemblMetazoa" id="CapteT229288">
    <property type="protein sequence ID" value="CapteP229288"/>
    <property type="gene ID" value="CapteG229288"/>
</dbReference>
<evidence type="ECO:0000256" key="1">
    <source>
        <dbReference type="SAM" id="MobiDB-lite"/>
    </source>
</evidence>
<dbReference type="EMBL" id="AMQN01013603">
    <property type="status" value="NOT_ANNOTATED_CDS"/>
    <property type="molecule type" value="Genomic_DNA"/>
</dbReference>
<evidence type="ECO:0000313" key="6">
    <source>
        <dbReference type="Proteomes" id="UP000014760"/>
    </source>
</evidence>